<organism evidence="2 3">
    <name type="scientific">Roseateles aquae</name>
    <dbReference type="NCBI Taxonomy" id="3077235"/>
    <lineage>
        <taxon>Bacteria</taxon>
        <taxon>Pseudomonadati</taxon>
        <taxon>Pseudomonadota</taxon>
        <taxon>Betaproteobacteria</taxon>
        <taxon>Burkholderiales</taxon>
        <taxon>Sphaerotilaceae</taxon>
        <taxon>Roseateles</taxon>
    </lineage>
</organism>
<keyword evidence="3" id="KW-1185">Reference proteome</keyword>
<proteinExistence type="predicted"/>
<gene>
    <name evidence="2" type="ORF">RQP53_12160</name>
</gene>
<protein>
    <recommendedName>
        <fullName evidence="4">DUF4064 domain-containing protein</fullName>
    </recommendedName>
</protein>
<evidence type="ECO:0000313" key="3">
    <source>
        <dbReference type="Proteomes" id="UP001246372"/>
    </source>
</evidence>
<name>A0ABU3PCK5_9BURK</name>
<evidence type="ECO:0008006" key="4">
    <source>
        <dbReference type="Google" id="ProtNLM"/>
    </source>
</evidence>
<reference evidence="2" key="1">
    <citation type="submission" date="2023-09" db="EMBL/GenBank/DDBJ databases">
        <title>Paucibacter sp. APW11 Genome sequencing and assembly.</title>
        <authorList>
            <person name="Kim I."/>
        </authorList>
    </citation>
    <scope>NUCLEOTIDE SEQUENCE</scope>
    <source>
        <strain evidence="2">APW11</strain>
    </source>
</reference>
<dbReference type="EMBL" id="JAVXZY010000004">
    <property type="protein sequence ID" value="MDT9000020.1"/>
    <property type="molecule type" value="Genomic_DNA"/>
</dbReference>
<feature type="transmembrane region" description="Helical" evidence="1">
    <location>
        <begin position="81"/>
        <end position="98"/>
    </location>
</feature>
<dbReference type="Proteomes" id="UP001246372">
    <property type="component" value="Unassembled WGS sequence"/>
</dbReference>
<comment type="caution">
    <text evidence="2">The sequence shown here is derived from an EMBL/GenBank/DDBJ whole genome shotgun (WGS) entry which is preliminary data.</text>
</comment>
<keyword evidence="1" id="KW-0812">Transmembrane</keyword>
<evidence type="ECO:0000256" key="1">
    <source>
        <dbReference type="SAM" id="Phobius"/>
    </source>
</evidence>
<accession>A0ABU3PCK5</accession>
<feature type="transmembrane region" description="Helical" evidence="1">
    <location>
        <begin position="104"/>
        <end position="121"/>
    </location>
</feature>
<dbReference type="RefSeq" id="WP_315650566.1">
    <property type="nucleotide sequence ID" value="NZ_JAVXZY010000004.1"/>
</dbReference>
<keyword evidence="1" id="KW-0472">Membrane</keyword>
<feature type="transmembrane region" description="Helical" evidence="1">
    <location>
        <begin position="55"/>
        <end position="76"/>
    </location>
</feature>
<keyword evidence="1" id="KW-1133">Transmembrane helix</keyword>
<sequence>MRTLFKLVFAFSLVLVLIGVCSGVAMFHEFGSDPGFNVSINGDDLSFNSMDLGDWLGLGLGLGITALVMCIVLPLVLLLSVGLPLLVLCCVIGGLALAAGSVGAVLFSPLFFVVLLLWLLLRSPRRKSEPPARHYR</sequence>
<evidence type="ECO:0000313" key="2">
    <source>
        <dbReference type="EMBL" id="MDT9000020.1"/>
    </source>
</evidence>